<keyword evidence="3" id="KW-1185">Reference proteome</keyword>
<gene>
    <name evidence="2" type="ORF">NHX12_000511</name>
</gene>
<evidence type="ECO:0000313" key="3">
    <source>
        <dbReference type="Proteomes" id="UP001148018"/>
    </source>
</evidence>
<name>A0A9Q0I1L2_9TELE</name>
<dbReference type="Proteomes" id="UP001148018">
    <property type="component" value="Unassembled WGS sequence"/>
</dbReference>
<organism evidence="2 3">
    <name type="scientific">Muraenolepis orangiensis</name>
    <name type="common">Patagonian moray cod</name>
    <dbReference type="NCBI Taxonomy" id="630683"/>
    <lineage>
        <taxon>Eukaryota</taxon>
        <taxon>Metazoa</taxon>
        <taxon>Chordata</taxon>
        <taxon>Craniata</taxon>
        <taxon>Vertebrata</taxon>
        <taxon>Euteleostomi</taxon>
        <taxon>Actinopterygii</taxon>
        <taxon>Neopterygii</taxon>
        <taxon>Teleostei</taxon>
        <taxon>Neoteleostei</taxon>
        <taxon>Acanthomorphata</taxon>
        <taxon>Zeiogadaria</taxon>
        <taxon>Gadariae</taxon>
        <taxon>Gadiformes</taxon>
        <taxon>Muraenolepidoidei</taxon>
        <taxon>Muraenolepididae</taxon>
        <taxon>Muraenolepis</taxon>
    </lineage>
</organism>
<dbReference type="OrthoDB" id="430826at2759"/>
<proteinExistence type="predicted"/>
<evidence type="ECO:0000256" key="1">
    <source>
        <dbReference type="SAM" id="MobiDB-lite"/>
    </source>
</evidence>
<dbReference type="AlphaFoldDB" id="A0A9Q0I1L2"/>
<dbReference type="EMBL" id="JANIIK010000967">
    <property type="protein sequence ID" value="KAJ3582534.1"/>
    <property type="molecule type" value="Genomic_DNA"/>
</dbReference>
<accession>A0A9Q0I1L2</accession>
<comment type="caution">
    <text evidence="2">The sequence shown here is derived from an EMBL/GenBank/DDBJ whole genome shotgun (WGS) entry which is preliminary data.</text>
</comment>
<feature type="compositionally biased region" description="Basic and acidic residues" evidence="1">
    <location>
        <begin position="181"/>
        <end position="190"/>
    </location>
</feature>
<protein>
    <submittedName>
        <fullName evidence="2">Uncharacterized protein</fullName>
    </submittedName>
</protein>
<evidence type="ECO:0000313" key="2">
    <source>
        <dbReference type="EMBL" id="KAJ3582534.1"/>
    </source>
</evidence>
<sequence length="202" mass="22791">MARDWPRLEAQTRLAVKKEKVLADVRKKVKQVEKQLEKTLKPTLENTDLSHATESKDSVVQAKLSRKASKHLVGHLDPALQQLAQQENHTTSLSAQLTSEPMTLEAVNEDMEAAKLQLEANSSTLTELIDKINPVNREPCVFQTVLRASVESPSLGGKIQRLQQTGQEQRGRLALFEDDLRDAGQERDRTSPSPWFMMQTHF</sequence>
<reference evidence="2" key="1">
    <citation type="submission" date="2022-07" db="EMBL/GenBank/DDBJ databases">
        <title>Chromosome-level genome of Muraenolepis orangiensis.</title>
        <authorList>
            <person name="Kim J."/>
        </authorList>
    </citation>
    <scope>NUCLEOTIDE SEQUENCE</scope>
    <source>
        <strain evidence="2">KU_S4_2022</strain>
        <tissue evidence="2">Muscle</tissue>
    </source>
</reference>
<feature type="region of interest" description="Disordered" evidence="1">
    <location>
        <begin position="178"/>
        <end position="202"/>
    </location>
</feature>